<dbReference type="Proteomes" id="UP000582016">
    <property type="component" value="Unassembled WGS sequence"/>
</dbReference>
<protein>
    <submittedName>
        <fullName evidence="3">Uncharacterized protein</fullName>
    </submittedName>
</protein>
<evidence type="ECO:0000313" key="4">
    <source>
        <dbReference type="Proteomes" id="UP000582016"/>
    </source>
</evidence>
<organism evidence="3 4">
    <name type="scientific">Fusarium phyllophilum</name>
    <dbReference type="NCBI Taxonomy" id="47803"/>
    <lineage>
        <taxon>Eukaryota</taxon>
        <taxon>Fungi</taxon>
        <taxon>Dikarya</taxon>
        <taxon>Ascomycota</taxon>
        <taxon>Pezizomycotina</taxon>
        <taxon>Sordariomycetes</taxon>
        <taxon>Hypocreomycetidae</taxon>
        <taxon>Hypocreales</taxon>
        <taxon>Nectriaceae</taxon>
        <taxon>Fusarium</taxon>
        <taxon>Fusarium fujikuroi species complex</taxon>
    </lineage>
</organism>
<dbReference type="AlphaFoldDB" id="A0A8H5I684"/>
<keyword evidence="1" id="KW-0175">Coiled coil</keyword>
<feature type="non-terminal residue" evidence="3">
    <location>
        <position position="280"/>
    </location>
</feature>
<accession>A0A8H5I684</accession>
<evidence type="ECO:0000256" key="2">
    <source>
        <dbReference type="SAM" id="MobiDB-lite"/>
    </source>
</evidence>
<name>A0A8H5I684_9HYPO</name>
<proteinExistence type="predicted"/>
<sequence>NKSQAYHPFQASSANCPTSGLQAFKTLVADLRSLVTEVEALAKYFRADVKAPMIDDEARAIDTEPSPPASLLHNNAHQSQHKSRPDYKRVLATQAAHQTSASAVAYILGKDRALQMLRVASDSHTLRTGNVIDTSSIDKAEPAAERRSSTSNADDVNCDRHAHLRNAESYGTNTLSQDINLSVQIHDALLDEKQTGTALLAAKARVKAVWHICEAKMKRDEIVELDKKYDDLRAEYRKLEDKAATVAVQLAARRCEAREWKITAYEEDWQGIFDEDVDKQ</sequence>
<feature type="compositionally biased region" description="Basic and acidic residues" evidence="2">
    <location>
        <begin position="137"/>
        <end position="148"/>
    </location>
</feature>
<feature type="region of interest" description="Disordered" evidence="2">
    <location>
        <begin position="61"/>
        <end position="85"/>
    </location>
</feature>
<comment type="caution">
    <text evidence="3">The sequence shown here is derived from an EMBL/GenBank/DDBJ whole genome shotgun (WGS) entry which is preliminary data.</text>
</comment>
<reference evidence="3 4" key="1">
    <citation type="submission" date="2020-05" db="EMBL/GenBank/DDBJ databases">
        <title>Identification and distribution of gene clusters putatively required for synthesis of sphingolipid metabolism inhibitors in phylogenetically diverse species of the filamentous fungus Fusarium.</title>
        <authorList>
            <person name="Kim H.-S."/>
            <person name="Busman M."/>
            <person name="Brown D.W."/>
            <person name="Divon H."/>
            <person name="Uhlig S."/>
            <person name="Proctor R.H."/>
        </authorList>
    </citation>
    <scope>NUCLEOTIDE SEQUENCE [LARGE SCALE GENOMIC DNA]</scope>
    <source>
        <strain evidence="3 4">NRRL 13617</strain>
    </source>
</reference>
<keyword evidence="4" id="KW-1185">Reference proteome</keyword>
<dbReference type="OrthoDB" id="5091092at2759"/>
<dbReference type="EMBL" id="JAAOAQ010000993">
    <property type="protein sequence ID" value="KAF5531315.1"/>
    <property type="molecule type" value="Genomic_DNA"/>
</dbReference>
<evidence type="ECO:0000313" key="3">
    <source>
        <dbReference type="EMBL" id="KAF5531315.1"/>
    </source>
</evidence>
<gene>
    <name evidence="3" type="ORF">FPHYL_13944</name>
</gene>
<evidence type="ECO:0000256" key="1">
    <source>
        <dbReference type="SAM" id="Coils"/>
    </source>
</evidence>
<feature type="coiled-coil region" evidence="1">
    <location>
        <begin position="215"/>
        <end position="249"/>
    </location>
</feature>
<feature type="region of interest" description="Disordered" evidence="2">
    <location>
        <begin position="137"/>
        <end position="156"/>
    </location>
</feature>